<name>A0A645DYI7_9ZZZZ</name>
<reference evidence="1" key="1">
    <citation type="submission" date="2019-08" db="EMBL/GenBank/DDBJ databases">
        <authorList>
            <person name="Kucharzyk K."/>
            <person name="Murdoch R.W."/>
            <person name="Higgins S."/>
            <person name="Loffler F."/>
        </authorList>
    </citation>
    <scope>NUCLEOTIDE SEQUENCE</scope>
</reference>
<accession>A0A645DYI7</accession>
<dbReference type="EMBL" id="VSSQ01041029">
    <property type="protein sequence ID" value="MPM94381.1"/>
    <property type="molecule type" value="Genomic_DNA"/>
</dbReference>
<proteinExistence type="predicted"/>
<organism evidence="1">
    <name type="scientific">bioreactor metagenome</name>
    <dbReference type="NCBI Taxonomy" id="1076179"/>
    <lineage>
        <taxon>unclassified sequences</taxon>
        <taxon>metagenomes</taxon>
        <taxon>ecological metagenomes</taxon>
    </lineage>
</organism>
<protein>
    <submittedName>
        <fullName evidence="1">Uncharacterized protein</fullName>
    </submittedName>
</protein>
<evidence type="ECO:0000313" key="1">
    <source>
        <dbReference type="EMBL" id="MPM94381.1"/>
    </source>
</evidence>
<gene>
    <name evidence="1" type="ORF">SDC9_141527</name>
</gene>
<sequence length="129" mass="14703">MLNKVFQSFICQLCFICPCNIIEAGEYTTKSFWIGTLNAIHSLNNYLSNILTSISQVNPMATFWNYKAMIFIKSCKFLITTGSFQCILGFFIVHVTDSLKEQDWCNVILKLILVDRASQNIASLIQMSK</sequence>
<comment type="caution">
    <text evidence="1">The sequence shown here is derived from an EMBL/GenBank/DDBJ whole genome shotgun (WGS) entry which is preliminary data.</text>
</comment>
<dbReference type="AlphaFoldDB" id="A0A645DYI7"/>